<organism evidence="7 8">
    <name type="scientific">Shouchella clausii</name>
    <name type="common">Alkalihalobacillus clausii</name>
    <dbReference type="NCBI Taxonomy" id="79880"/>
    <lineage>
        <taxon>Bacteria</taxon>
        <taxon>Bacillati</taxon>
        <taxon>Bacillota</taxon>
        <taxon>Bacilli</taxon>
        <taxon>Bacillales</taxon>
        <taxon>Bacillaceae</taxon>
        <taxon>Shouchella</taxon>
    </lineage>
</organism>
<feature type="transmembrane region" description="Helical" evidence="5">
    <location>
        <begin position="118"/>
        <end position="142"/>
    </location>
</feature>
<keyword evidence="3 5" id="KW-1133">Transmembrane helix</keyword>
<dbReference type="RefSeq" id="WP_095254768.1">
    <property type="nucleotide sequence ID" value="NZ_NPCA01000015.1"/>
</dbReference>
<dbReference type="PANTHER" id="PTHR43077:SF10">
    <property type="entry name" value="TRANSPORT PERMEASE PROTEIN"/>
    <property type="match status" value="1"/>
</dbReference>
<evidence type="ECO:0000313" key="8">
    <source>
        <dbReference type="Proteomes" id="UP000216207"/>
    </source>
</evidence>
<accession>A0A268P2S5</accession>
<comment type="caution">
    <text evidence="7">The sequence shown here is derived from an EMBL/GenBank/DDBJ whole genome shotgun (WGS) entry which is preliminary data.</text>
</comment>
<dbReference type="GO" id="GO:0016020">
    <property type="term" value="C:membrane"/>
    <property type="evidence" value="ECO:0007669"/>
    <property type="project" value="UniProtKB-SubCell"/>
</dbReference>
<dbReference type="PANTHER" id="PTHR43077">
    <property type="entry name" value="TRANSPORT PERMEASE YVFS-RELATED"/>
    <property type="match status" value="1"/>
</dbReference>
<evidence type="ECO:0000256" key="2">
    <source>
        <dbReference type="ARBA" id="ARBA00022692"/>
    </source>
</evidence>
<dbReference type="GO" id="GO:0140359">
    <property type="term" value="F:ABC-type transporter activity"/>
    <property type="evidence" value="ECO:0007669"/>
    <property type="project" value="InterPro"/>
</dbReference>
<dbReference type="EMBL" id="NPCC01000005">
    <property type="protein sequence ID" value="PAE90027.1"/>
    <property type="molecule type" value="Genomic_DNA"/>
</dbReference>
<feature type="transmembrane region" description="Helical" evidence="5">
    <location>
        <begin position="149"/>
        <end position="169"/>
    </location>
</feature>
<dbReference type="InterPro" id="IPR051328">
    <property type="entry name" value="T7SS_ABC-Transporter"/>
</dbReference>
<sequence length="228" mass="25821">MTIFQFALKRSFRNKTNLLFLTLFPVAAIFLPASEIWPFLPFGYHYFGVLILFVSIRLSSMMLEDRLKGVVKRLAVAPISHLHYLWQNLLAYMVILLFQCALAVGGGVLYGQELYSPFAVFCLFVTFSLTSLAFALAWISLFRNKETSFLVFMSIVVLIALLGGLIMPIEMMPAVFERLAVIFPTYWLTSGMKWIALGGQPADIWLIHGMLLLYTVCFLIIGSIRKIA</sequence>
<feature type="transmembrane region" description="Helical" evidence="5">
    <location>
        <begin position="204"/>
        <end position="224"/>
    </location>
</feature>
<feature type="domain" description="ABC-2 type transporter transmembrane" evidence="6">
    <location>
        <begin position="47"/>
        <end position="223"/>
    </location>
</feature>
<keyword evidence="4 5" id="KW-0472">Membrane</keyword>
<reference evidence="7 8" key="1">
    <citation type="submission" date="2017-07" db="EMBL/GenBank/DDBJ databases">
        <title>Isolation and whole genome analysis of endospore-forming bacteria from heroin.</title>
        <authorList>
            <person name="Kalinowski J."/>
            <person name="Ahrens B."/>
            <person name="Al-Dilaimi A."/>
            <person name="Winkler A."/>
            <person name="Wibberg D."/>
            <person name="Schleenbecker U."/>
            <person name="Ruckert C."/>
            <person name="Wolfel R."/>
            <person name="Grass G."/>
        </authorList>
    </citation>
    <scope>NUCLEOTIDE SEQUENCE [LARGE SCALE GENOMIC DNA]</scope>
    <source>
        <strain evidence="7 8">7539</strain>
    </source>
</reference>
<gene>
    <name evidence="7" type="ORF">CHH72_03310</name>
</gene>
<evidence type="ECO:0000259" key="6">
    <source>
        <dbReference type="Pfam" id="PF12698"/>
    </source>
</evidence>
<proteinExistence type="predicted"/>
<keyword evidence="2 5" id="KW-0812">Transmembrane</keyword>
<dbReference type="Proteomes" id="UP000216207">
    <property type="component" value="Unassembled WGS sequence"/>
</dbReference>
<dbReference type="AlphaFoldDB" id="A0A268P2S5"/>
<dbReference type="InterPro" id="IPR013525">
    <property type="entry name" value="ABC2_TM"/>
</dbReference>
<evidence type="ECO:0000256" key="3">
    <source>
        <dbReference type="ARBA" id="ARBA00022989"/>
    </source>
</evidence>
<evidence type="ECO:0000256" key="5">
    <source>
        <dbReference type="SAM" id="Phobius"/>
    </source>
</evidence>
<evidence type="ECO:0000313" key="7">
    <source>
        <dbReference type="EMBL" id="PAE90027.1"/>
    </source>
</evidence>
<dbReference type="Pfam" id="PF12698">
    <property type="entry name" value="ABC2_membrane_3"/>
    <property type="match status" value="1"/>
</dbReference>
<evidence type="ECO:0000256" key="1">
    <source>
        <dbReference type="ARBA" id="ARBA00004141"/>
    </source>
</evidence>
<feature type="transmembrane region" description="Helical" evidence="5">
    <location>
        <begin position="89"/>
        <end position="112"/>
    </location>
</feature>
<name>A0A268P2S5_SHOCL</name>
<comment type="subcellular location">
    <subcellularLocation>
        <location evidence="1">Membrane</location>
        <topology evidence="1">Multi-pass membrane protein</topology>
    </subcellularLocation>
</comment>
<protein>
    <submittedName>
        <fullName evidence="7">Multidrug ABC transporter permease</fullName>
    </submittedName>
</protein>
<evidence type="ECO:0000256" key="4">
    <source>
        <dbReference type="ARBA" id="ARBA00023136"/>
    </source>
</evidence>
<feature type="transmembrane region" description="Helical" evidence="5">
    <location>
        <begin position="43"/>
        <end position="63"/>
    </location>
</feature>